<dbReference type="EMBL" id="ODYU01010715">
    <property type="protein sequence ID" value="SOQ55997.1"/>
    <property type="molecule type" value="Genomic_DNA"/>
</dbReference>
<sequence>MAIDSGRSQQSGSDTFILTNDNNKWKTAACRQAMVNKMQSIIEETGLHEYSAADLEDSIYQNSKTKPEYVIMLVYMMQQLKKMSANQSGDAMAEDNDFMVDAATFTDFI</sequence>
<dbReference type="AlphaFoldDB" id="A0A2H1WSL0"/>
<dbReference type="Gene3D" id="1.10.246.20">
    <property type="entry name" value="Coactivator CBP, KIX domain"/>
    <property type="match status" value="1"/>
</dbReference>
<protein>
    <recommendedName>
        <fullName evidence="2">Mediator of RNA polymerase II transcription subunit 15</fullName>
    </recommendedName>
    <alternativeName>
        <fullName evidence="2">Mediator complex subunit 15</fullName>
    </alternativeName>
</protein>
<evidence type="ECO:0000259" key="3">
    <source>
        <dbReference type="Pfam" id="PF09606"/>
    </source>
</evidence>
<evidence type="ECO:0000313" key="4">
    <source>
        <dbReference type="EMBL" id="SOQ55997.1"/>
    </source>
</evidence>
<reference evidence="4" key="1">
    <citation type="submission" date="2016-07" db="EMBL/GenBank/DDBJ databases">
        <authorList>
            <person name="Bretaudeau A."/>
        </authorList>
    </citation>
    <scope>NUCLEOTIDE SEQUENCE</scope>
    <source>
        <strain evidence="4">Rice</strain>
        <tissue evidence="4">Whole body</tissue>
    </source>
</reference>
<dbReference type="Proteomes" id="UP000829999">
    <property type="component" value="Chromosome 1"/>
</dbReference>
<comment type="subunit">
    <text evidence="2">Component of the Mediator complex.</text>
</comment>
<reference evidence="6" key="2">
    <citation type="submission" date="2025-04" db="UniProtKB">
        <authorList>
            <consortium name="RefSeq"/>
        </authorList>
    </citation>
    <scope>IDENTIFICATION</scope>
    <source>
        <tissue evidence="6">Whole larval tissue</tissue>
    </source>
</reference>
<dbReference type="OrthoDB" id="10055322at2759"/>
<proteinExistence type="inferred from homology"/>
<accession>A0A2H1WSL0</accession>
<comment type="similarity">
    <text evidence="2">Belongs to the Mediator complex subunit 15 family.</text>
</comment>
<evidence type="ECO:0000313" key="5">
    <source>
        <dbReference type="Proteomes" id="UP000829999"/>
    </source>
</evidence>
<dbReference type="InterPro" id="IPR019087">
    <property type="entry name" value="Med15_N"/>
</dbReference>
<organism evidence="4">
    <name type="scientific">Spodoptera frugiperda</name>
    <name type="common">Fall armyworm</name>
    <dbReference type="NCBI Taxonomy" id="7108"/>
    <lineage>
        <taxon>Eukaryota</taxon>
        <taxon>Metazoa</taxon>
        <taxon>Ecdysozoa</taxon>
        <taxon>Arthropoda</taxon>
        <taxon>Hexapoda</taxon>
        <taxon>Insecta</taxon>
        <taxon>Pterygota</taxon>
        <taxon>Neoptera</taxon>
        <taxon>Endopterygota</taxon>
        <taxon>Lepidoptera</taxon>
        <taxon>Glossata</taxon>
        <taxon>Ditrysia</taxon>
        <taxon>Noctuoidea</taxon>
        <taxon>Noctuidae</taxon>
        <taxon>Amphipyrinae</taxon>
        <taxon>Spodoptera</taxon>
    </lineage>
</organism>
<gene>
    <name evidence="6" type="primary">LOC118273700</name>
    <name evidence="2" type="synonym">MED15</name>
    <name evidence="4" type="ORF">SFRICE_019398</name>
</gene>
<dbReference type="GeneID" id="118273700"/>
<dbReference type="GO" id="GO:0005634">
    <property type="term" value="C:nucleus"/>
    <property type="evidence" value="ECO:0007669"/>
    <property type="project" value="UniProtKB-SubCell"/>
</dbReference>
<dbReference type="GO" id="GO:0003712">
    <property type="term" value="F:transcription coregulator activity"/>
    <property type="evidence" value="ECO:0007669"/>
    <property type="project" value="InterPro"/>
</dbReference>
<keyword evidence="2" id="KW-0010">Activator</keyword>
<keyword evidence="2" id="KW-0804">Transcription</keyword>
<evidence type="ECO:0000313" key="6">
    <source>
        <dbReference type="RefSeq" id="XP_035446690.1"/>
    </source>
</evidence>
<keyword evidence="1 2" id="KW-0539">Nucleus</keyword>
<dbReference type="InterPro" id="IPR036529">
    <property type="entry name" value="KIX_dom_sf"/>
</dbReference>
<dbReference type="Pfam" id="PF09606">
    <property type="entry name" value="Med15_N"/>
    <property type="match status" value="1"/>
</dbReference>
<name>A0A2H1WSL0_SPOFR</name>
<evidence type="ECO:0000256" key="2">
    <source>
        <dbReference type="RuleBase" id="RU364148"/>
    </source>
</evidence>
<evidence type="ECO:0000256" key="1">
    <source>
        <dbReference type="ARBA" id="ARBA00023242"/>
    </source>
</evidence>
<dbReference type="GO" id="GO:0006355">
    <property type="term" value="P:regulation of DNA-templated transcription"/>
    <property type="evidence" value="ECO:0007669"/>
    <property type="project" value="InterPro"/>
</dbReference>
<keyword evidence="5" id="KW-1185">Reference proteome</keyword>
<feature type="domain" description="Mediator of RNA polymerase II transcription subunit 15 N-terminal" evidence="3">
    <location>
        <begin position="22"/>
        <end position="88"/>
    </location>
</feature>
<reference evidence="5" key="3">
    <citation type="submission" date="2025-05" db="UniProtKB">
        <authorList>
            <consortium name="RefSeq"/>
        </authorList>
    </citation>
    <scope>NUCLEOTIDE SEQUENCE [LARGE SCALE GENOMIC DNA]</scope>
</reference>
<keyword evidence="2" id="KW-0805">Transcription regulation</keyword>
<dbReference type="RefSeq" id="XP_035446690.1">
    <property type="nucleotide sequence ID" value="XM_035590797.2"/>
</dbReference>
<comment type="subcellular location">
    <subcellularLocation>
        <location evidence="2">Nucleus</location>
    </subcellularLocation>
</comment>
<comment type="function">
    <text evidence="2">Component of the Mediator complex, a coactivator involved in the regulated transcription of nearly all RNA polymerase II-dependent genes. Mediator functions as a bridge to convey information from gene-specific regulatory proteins to the basal RNA polymerase II transcription machinery. Mediator is recruited to promoters by direct interactions with regulatory proteins and serves as a scaffold for the assembly of a functional preinitiation complex with RNA polymerase II and the general transcription factors.</text>
</comment>